<accession>A0A8J3X7E6</accession>
<evidence type="ECO:0000256" key="1">
    <source>
        <dbReference type="SAM" id="MobiDB-lite"/>
    </source>
</evidence>
<reference evidence="2 3" key="1">
    <citation type="submission" date="2021-01" db="EMBL/GenBank/DDBJ databases">
        <title>Whole genome shotgun sequence of Planotetraspora mira NBRC 15435.</title>
        <authorList>
            <person name="Komaki H."/>
            <person name="Tamura T."/>
        </authorList>
    </citation>
    <scope>NUCLEOTIDE SEQUENCE [LARGE SCALE GENOMIC DNA]</scope>
    <source>
        <strain evidence="2 3">NBRC 15435</strain>
    </source>
</reference>
<proteinExistence type="predicted"/>
<keyword evidence="3" id="KW-1185">Reference proteome</keyword>
<comment type="caution">
    <text evidence="2">The sequence shown here is derived from an EMBL/GenBank/DDBJ whole genome shotgun (WGS) entry which is preliminary data.</text>
</comment>
<name>A0A8J3X7E6_9ACTN</name>
<dbReference type="RefSeq" id="WP_203950717.1">
    <property type="nucleotide sequence ID" value="NZ_BOOO01000001.1"/>
</dbReference>
<feature type="region of interest" description="Disordered" evidence="1">
    <location>
        <begin position="1"/>
        <end position="31"/>
    </location>
</feature>
<dbReference type="EMBL" id="BOOO01000001">
    <property type="protein sequence ID" value="GII26598.1"/>
    <property type="molecule type" value="Genomic_DNA"/>
</dbReference>
<protein>
    <submittedName>
        <fullName evidence="2">Uncharacterized protein</fullName>
    </submittedName>
</protein>
<gene>
    <name evidence="2" type="ORF">Pmi06nite_00400</name>
</gene>
<sequence length="322" mass="35023">MTKSEHVRYGEMMTGDVQLSGQPGDETEDRTSRLVIESYQMAYKSRFGEGIRLMLMDAAAKNMVAWYDGFSDPAHPAPVAWVGAHHSTHIPDVIHQHWSIETSLANGQLHTRFSIDYGTDLAQVLFNRSDVLFSASEGGKFRIGISPDKQKVIPRDFVFGTGGLGADSERRWVLRCDTAPETGGDRGSHLRLLRYSDEGRLIDAPISVHRNNGHVGMGTEDTGVARVTVKHEITALRLIGSASSTTSGLLRLEPSHPSGVAVDIRPDGATVSPFTVNGNGRLRTTDDVEVADPARGVVLTSPNGSRWRVTVDDAGRLQTKPA</sequence>
<evidence type="ECO:0000313" key="3">
    <source>
        <dbReference type="Proteomes" id="UP000650628"/>
    </source>
</evidence>
<dbReference type="AlphaFoldDB" id="A0A8J3X7E6"/>
<evidence type="ECO:0000313" key="2">
    <source>
        <dbReference type="EMBL" id="GII26598.1"/>
    </source>
</evidence>
<organism evidence="2 3">
    <name type="scientific">Planotetraspora mira</name>
    <dbReference type="NCBI Taxonomy" id="58121"/>
    <lineage>
        <taxon>Bacteria</taxon>
        <taxon>Bacillati</taxon>
        <taxon>Actinomycetota</taxon>
        <taxon>Actinomycetes</taxon>
        <taxon>Streptosporangiales</taxon>
        <taxon>Streptosporangiaceae</taxon>
        <taxon>Planotetraspora</taxon>
    </lineage>
</organism>
<dbReference type="Proteomes" id="UP000650628">
    <property type="component" value="Unassembled WGS sequence"/>
</dbReference>